<feature type="region of interest" description="Disordered" evidence="1">
    <location>
        <begin position="99"/>
        <end position="122"/>
    </location>
</feature>
<evidence type="ECO:0000256" key="1">
    <source>
        <dbReference type="SAM" id="MobiDB-lite"/>
    </source>
</evidence>
<dbReference type="AlphaFoldDB" id="A0A7I8LK69"/>
<gene>
    <name evidence="2" type="ORF">SI8410_17020764</name>
</gene>
<dbReference type="PANTHER" id="PTHR33265:SF26">
    <property type="entry name" value="OS06G0554600 PROTEIN"/>
    <property type="match status" value="1"/>
</dbReference>
<sequence>MEASRGPAIAKKLSNVLRVFYVTLRRGIVSKRETAAHRGGGGGSGGVGGGCGGGSSLSCRSMEPEISYYCPREVAFSCSNTPADYPFYLHRRRSRRRRRSAAVGGIYGTESPVRSPARAPSRRLPLRVADSPLACSEDGGGGAADGRRQVDREAEEFIRRFYEQLRMASLTPARRRRDFYG</sequence>
<organism evidence="2 3">
    <name type="scientific">Spirodela intermedia</name>
    <name type="common">Intermediate duckweed</name>
    <dbReference type="NCBI Taxonomy" id="51605"/>
    <lineage>
        <taxon>Eukaryota</taxon>
        <taxon>Viridiplantae</taxon>
        <taxon>Streptophyta</taxon>
        <taxon>Embryophyta</taxon>
        <taxon>Tracheophyta</taxon>
        <taxon>Spermatophyta</taxon>
        <taxon>Magnoliopsida</taxon>
        <taxon>Liliopsida</taxon>
        <taxon>Araceae</taxon>
        <taxon>Lemnoideae</taxon>
        <taxon>Spirodela</taxon>
    </lineage>
</organism>
<dbReference type="InterPro" id="IPR008480">
    <property type="entry name" value="DUF761_pln"/>
</dbReference>
<dbReference type="Pfam" id="PF05553">
    <property type="entry name" value="DUF761"/>
    <property type="match status" value="1"/>
</dbReference>
<dbReference type="PANTHER" id="PTHR33265">
    <property type="entry name" value="AVR9/CF-9 RAPIDLY ELICITED PROTEIN-RELATED"/>
    <property type="match status" value="1"/>
</dbReference>
<protein>
    <submittedName>
        <fullName evidence="2">Uncharacterized protein</fullName>
    </submittedName>
</protein>
<dbReference type="OrthoDB" id="696337at2759"/>
<evidence type="ECO:0000313" key="3">
    <source>
        <dbReference type="Proteomes" id="UP000663760"/>
    </source>
</evidence>
<dbReference type="Proteomes" id="UP000663760">
    <property type="component" value="Chromosome 17"/>
</dbReference>
<evidence type="ECO:0000313" key="2">
    <source>
        <dbReference type="EMBL" id="CAA7410086.1"/>
    </source>
</evidence>
<proteinExistence type="predicted"/>
<keyword evidence="3" id="KW-1185">Reference proteome</keyword>
<reference evidence="2" key="1">
    <citation type="submission" date="2020-02" db="EMBL/GenBank/DDBJ databases">
        <authorList>
            <person name="Scholz U."/>
            <person name="Mascher M."/>
            <person name="Fiebig A."/>
        </authorList>
    </citation>
    <scope>NUCLEOTIDE SEQUENCE</scope>
</reference>
<dbReference type="EMBL" id="LR746280">
    <property type="protein sequence ID" value="CAA7410086.1"/>
    <property type="molecule type" value="Genomic_DNA"/>
</dbReference>
<accession>A0A7I8LK69</accession>
<name>A0A7I8LK69_SPIIN</name>